<evidence type="ECO:0000313" key="2">
    <source>
        <dbReference type="Proteomes" id="UP000005025"/>
    </source>
</evidence>
<organism evidence="1 2">
    <name type="scientific">Lentilactobacillus kisonensis F0435</name>
    <dbReference type="NCBI Taxonomy" id="797516"/>
    <lineage>
        <taxon>Bacteria</taxon>
        <taxon>Bacillati</taxon>
        <taxon>Bacillota</taxon>
        <taxon>Bacilli</taxon>
        <taxon>Lactobacillales</taxon>
        <taxon>Lactobacillaceae</taxon>
        <taxon>Lentilactobacillus</taxon>
    </lineage>
</organism>
<name>H1LL44_9LACO</name>
<gene>
    <name evidence="1" type="ORF">HMPREF9104_03352</name>
</gene>
<evidence type="ECO:0000313" key="1">
    <source>
        <dbReference type="EMBL" id="EHO45256.1"/>
    </source>
</evidence>
<dbReference type="HOGENOM" id="CLU_3008632_0_0_9"/>
<comment type="caution">
    <text evidence="1">The sequence shown here is derived from an EMBL/GenBank/DDBJ whole genome shotgun (WGS) entry which is preliminary data.</text>
</comment>
<dbReference type="AlphaFoldDB" id="H1LL44"/>
<accession>H1LL44</accession>
<sequence length="56" mass="6141">MILVMGIDWMVLWDGSFCDFLGLLCEAKACSTRQKLEPKLTHAKIPSPGISGFLAT</sequence>
<proteinExistence type="predicted"/>
<protein>
    <submittedName>
        <fullName evidence="1">Uncharacterized protein</fullName>
    </submittedName>
</protein>
<reference evidence="1 2" key="1">
    <citation type="submission" date="2011-09" db="EMBL/GenBank/DDBJ databases">
        <authorList>
            <person name="Weinstock G."/>
            <person name="Sodergren E."/>
            <person name="Clifton S."/>
            <person name="Fulton L."/>
            <person name="Fulton B."/>
            <person name="Courtney L."/>
            <person name="Fronick C."/>
            <person name="Harrison M."/>
            <person name="Strong C."/>
            <person name="Farmer C."/>
            <person name="Delahaunty K."/>
            <person name="Markovic C."/>
            <person name="Hall O."/>
            <person name="Minx P."/>
            <person name="Tomlinson C."/>
            <person name="Mitreva M."/>
            <person name="Hou S."/>
            <person name="Chen J."/>
            <person name="Wollam A."/>
            <person name="Pepin K.H."/>
            <person name="Johnson M."/>
            <person name="Bhonagiri V."/>
            <person name="Zhang X."/>
            <person name="Suruliraj S."/>
            <person name="Warren W."/>
            <person name="Chinwalla A."/>
            <person name="Mardis E.R."/>
            <person name="Wilson R.K."/>
        </authorList>
    </citation>
    <scope>NUCLEOTIDE SEQUENCE [LARGE SCALE GENOMIC DNA]</scope>
    <source>
        <strain evidence="1 2">F0435</strain>
    </source>
</reference>
<dbReference type="EMBL" id="AGRJ01000283">
    <property type="protein sequence ID" value="EHO45256.1"/>
    <property type="molecule type" value="Genomic_DNA"/>
</dbReference>
<dbReference type="Proteomes" id="UP000005025">
    <property type="component" value="Unassembled WGS sequence"/>
</dbReference>